<dbReference type="Gene3D" id="1.10.357.10">
    <property type="entry name" value="Tetracycline Repressor, domain 2"/>
    <property type="match status" value="1"/>
</dbReference>
<dbReference type="eggNOG" id="COG1309">
    <property type="taxonomic scope" value="Bacteria"/>
</dbReference>
<evidence type="ECO:0000256" key="4">
    <source>
        <dbReference type="PROSITE-ProRule" id="PRU00335"/>
    </source>
</evidence>
<reference evidence="7" key="1">
    <citation type="submission" date="2011-04" db="EMBL/GenBank/DDBJ databases">
        <title>The complete genome of Porphyromonas asaccharolytica DSM 20707.</title>
        <authorList>
            <person name="Lucas S."/>
            <person name="Han J."/>
            <person name="Lapidus A."/>
            <person name="Bruce D."/>
            <person name="Goodwin L."/>
            <person name="Pitluck S."/>
            <person name="Peters L."/>
            <person name="Kyrpides N."/>
            <person name="Mavromatis K."/>
            <person name="Ivanova N."/>
            <person name="Ovchinnikova G."/>
            <person name="Pagani I."/>
            <person name="Lu M."/>
            <person name="Detter J.C."/>
            <person name="Tapia R."/>
            <person name="Han C."/>
            <person name="Land M."/>
            <person name="Hauser L."/>
            <person name="Markowitz V."/>
            <person name="Cheng J.-F."/>
            <person name="Hugenholtz P."/>
            <person name="Woyke T."/>
            <person name="Wu D."/>
            <person name="Gronow S."/>
            <person name="Wellnitz S."/>
            <person name="Brambilla E."/>
            <person name="Klenk H.-P."/>
            <person name="Eisen J.A."/>
        </authorList>
    </citation>
    <scope>NUCLEOTIDE SEQUENCE [LARGE SCALE GENOMIC DNA]</scope>
    <source>
        <strain evidence="7">ATCC 25260 / DSM 20707 / VPI 4198</strain>
    </source>
</reference>
<evidence type="ECO:0000259" key="5">
    <source>
        <dbReference type="PROSITE" id="PS50977"/>
    </source>
</evidence>
<protein>
    <submittedName>
        <fullName evidence="6">Regulatory protein TetR</fullName>
    </submittedName>
</protein>
<keyword evidence="7" id="KW-1185">Reference proteome</keyword>
<sequence>MERKETKKKAAIVRESFKLFLAQGYDAVSFTDIERAAQVTRGAIFHHFSGKEDLFKHVADQFIDAFLDTFLEEVDYGAEYLTSQTPLKDFMDTGLALIERRMTYFLKDVDVRVTSASFMSFILYLKDHHETWSEQLQEYEAKKIEAWSKAINLSKERGEIRPDTDTTMLAETFHHLYLGLSFEGAMIDTLSIAALRKQWEYLYTLHHIN</sequence>
<dbReference type="InterPro" id="IPR009057">
    <property type="entry name" value="Homeodomain-like_sf"/>
</dbReference>
<gene>
    <name evidence="6" type="ordered locus">Poras_1095</name>
</gene>
<evidence type="ECO:0000256" key="2">
    <source>
        <dbReference type="ARBA" id="ARBA00023125"/>
    </source>
</evidence>
<dbReference type="GO" id="GO:0000976">
    <property type="term" value="F:transcription cis-regulatory region binding"/>
    <property type="evidence" value="ECO:0007669"/>
    <property type="project" value="TreeGrafter"/>
</dbReference>
<dbReference type="HOGENOM" id="CLU_069356_28_6_10"/>
<dbReference type="PROSITE" id="PS50977">
    <property type="entry name" value="HTH_TETR_2"/>
    <property type="match status" value="1"/>
</dbReference>
<dbReference type="PANTHER" id="PTHR30055">
    <property type="entry name" value="HTH-TYPE TRANSCRIPTIONAL REGULATOR RUTR"/>
    <property type="match status" value="1"/>
</dbReference>
<evidence type="ECO:0000313" key="7">
    <source>
        <dbReference type="Proteomes" id="UP000006545"/>
    </source>
</evidence>
<dbReference type="PANTHER" id="PTHR30055:SF234">
    <property type="entry name" value="HTH-TYPE TRANSCRIPTIONAL REGULATOR BETI"/>
    <property type="match status" value="1"/>
</dbReference>
<dbReference type="InterPro" id="IPR036271">
    <property type="entry name" value="Tet_transcr_reg_TetR-rel_C_sf"/>
</dbReference>
<evidence type="ECO:0000313" key="6">
    <source>
        <dbReference type="EMBL" id="AEE13037.1"/>
    </source>
</evidence>
<dbReference type="SUPFAM" id="SSF46689">
    <property type="entry name" value="Homeodomain-like"/>
    <property type="match status" value="1"/>
</dbReference>
<feature type="DNA-binding region" description="H-T-H motif" evidence="4">
    <location>
        <begin position="29"/>
        <end position="48"/>
    </location>
</feature>
<keyword evidence="3" id="KW-0804">Transcription</keyword>
<dbReference type="AlphaFoldDB" id="F4KL25"/>
<dbReference type="Pfam" id="PF00440">
    <property type="entry name" value="TetR_N"/>
    <property type="match status" value="1"/>
</dbReference>
<keyword evidence="2 4" id="KW-0238">DNA-binding</keyword>
<dbReference type="SUPFAM" id="SSF48498">
    <property type="entry name" value="Tetracyclin repressor-like, C-terminal domain"/>
    <property type="match status" value="1"/>
</dbReference>
<keyword evidence="1" id="KW-0805">Transcription regulation</keyword>
<dbReference type="PRINTS" id="PR00455">
    <property type="entry name" value="HTHTETR"/>
</dbReference>
<dbReference type="KEGG" id="pah:Poras_1095"/>
<accession>F4KL25</accession>
<organism evidence="6 7">
    <name type="scientific">Porphyromonas asaccharolytica (strain ATCC 25260 / DSM 20707 / BCRC 10618 / CCUG 7834 / JCM 6326 / LMG 13178 / VPI 4198 / B440)</name>
    <name type="common">Bacteroides asaccharolyticus</name>
    <dbReference type="NCBI Taxonomy" id="879243"/>
    <lineage>
        <taxon>Bacteria</taxon>
        <taxon>Pseudomonadati</taxon>
        <taxon>Bacteroidota</taxon>
        <taxon>Bacteroidia</taxon>
        <taxon>Bacteroidales</taxon>
        <taxon>Porphyromonadaceae</taxon>
        <taxon>Porphyromonas</taxon>
    </lineage>
</organism>
<dbReference type="Proteomes" id="UP000006545">
    <property type="component" value="Chromosome"/>
</dbReference>
<evidence type="ECO:0000256" key="3">
    <source>
        <dbReference type="ARBA" id="ARBA00023163"/>
    </source>
</evidence>
<proteinExistence type="predicted"/>
<dbReference type="OrthoDB" id="6430772at2"/>
<dbReference type="STRING" id="879243.Poras_1095"/>
<dbReference type="EMBL" id="CP002689">
    <property type="protein sequence ID" value="AEE13037.1"/>
    <property type="molecule type" value="Genomic_DNA"/>
</dbReference>
<dbReference type="InterPro" id="IPR001647">
    <property type="entry name" value="HTH_TetR"/>
</dbReference>
<dbReference type="RefSeq" id="WP_013760495.1">
    <property type="nucleotide sequence ID" value="NC_015501.1"/>
</dbReference>
<evidence type="ECO:0000256" key="1">
    <source>
        <dbReference type="ARBA" id="ARBA00023015"/>
    </source>
</evidence>
<name>F4KL25_PORAD</name>
<dbReference type="GO" id="GO:0003700">
    <property type="term" value="F:DNA-binding transcription factor activity"/>
    <property type="evidence" value="ECO:0007669"/>
    <property type="project" value="TreeGrafter"/>
</dbReference>
<feature type="domain" description="HTH tetR-type" evidence="5">
    <location>
        <begin position="6"/>
        <end position="66"/>
    </location>
</feature>
<dbReference type="InterPro" id="IPR050109">
    <property type="entry name" value="HTH-type_TetR-like_transc_reg"/>
</dbReference>